<proteinExistence type="predicted"/>
<dbReference type="AlphaFoldDB" id="A0A1N5YK55"/>
<keyword evidence="3" id="KW-1185">Reference proteome</keyword>
<dbReference type="RefSeq" id="WP_074313007.1">
    <property type="nucleotide sequence ID" value="NZ_FSQT01000002.1"/>
</dbReference>
<gene>
    <name evidence="2" type="ORF">SAMN04489832_2976</name>
</gene>
<dbReference type="Proteomes" id="UP000185124">
    <property type="component" value="Unassembled WGS sequence"/>
</dbReference>
<evidence type="ECO:0000256" key="1">
    <source>
        <dbReference type="SAM" id="MobiDB-lite"/>
    </source>
</evidence>
<dbReference type="OrthoDB" id="3385742at2"/>
<sequence length="342" mass="35207">MRAGDLLRQLDQRLLPPLTRAVARLGDRSARSGVFTWAALLSSAAVLGTAVWAADDAPVGDRTVGEVTRVGVVDGDSVPGYLRSAAADLAALPTAAPVTGQETYALVTLDAYVPPQRLSAVLGDVSVSTVFGRVPLPGRQTEIVKIPALRVPDDVVAGMAQVAVRKETEAADYRARAAAVSGDGVDERELRERYASGADVAVAEAAAYRAGCACVYAAVVRAAPVALRGVATRADVRAVDPAPEVYRLERTVFTPPLPEQHDVVRPPADTGPSAEPTPEVPVESTPVAPVPSASMGESSEPAPVVTIPLPEPSATEPTEVATPSVTTSPDAIGTGPPVPSPS</sequence>
<protein>
    <submittedName>
        <fullName evidence="2">Uncharacterized protein</fullName>
    </submittedName>
</protein>
<evidence type="ECO:0000313" key="2">
    <source>
        <dbReference type="EMBL" id="SIN09567.1"/>
    </source>
</evidence>
<name>A0A1N5YK55_9ACTN</name>
<evidence type="ECO:0000313" key="3">
    <source>
        <dbReference type="Proteomes" id="UP000185124"/>
    </source>
</evidence>
<dbReference type="EMBL" id="FSQT01000002">
    <property type="protein sequence ID" value="SIN09567.1"/>
    <property type="molecule type" value="Genomic_DNA"/>
</dbReference>
<dbReference type="STRING" id="709881.SAMN04489832_2976"/>
<feature type="compositionally biased region" description="Low complexity" evidence="1">
    <location>
        <begin position="272"/>
        <end position="294"/>
    </location>
</feature>
<accession>A0A1N5YK55</accession>
<organism evidence="2 3">
    <name type="scientific">Micromonospora cremea</name>
    <dbReference type="NCBI Taxonomy" id="709881"/>
    <lineage>
        <taxon>Bacteria</taxon>
        <taxon>Bacillati</taxon>
        <taxon>Actinomycetota</taxon>
        <taxon>Actinomycetes</taxon>
        <taxon>Micromonosporales</taxon>
        <taxon>Micromonosporaceae</taxon>
        <taxon>Micromonospora</taxon>
    </lineage>
</organism>
<reference evidence="3" key="1">
    <citation type="submission" date="2016-12" db="EMBL/GenBank/DDBJ databases">
        <authorList>
            <person name="Varghese N."/>
            <person name="Submissions S."/>
        </authorList>
    </citation>
    <scope>NUCLEOTIDE SEQUENCE [LARGE SCALE GENOMIC DNA]</scope>
    <source>
        <strain evidence="3">DSM 45599</strain>
    </source>
</reference>
<feature type="region of interest" description="Disordered" evidence="1">
    <location>
        <begin position="254"/>
        <end position="342"/>
    </location>
</feature>